<dbReference type="InterPro" id="IPR001810">
    <property type="entry name" value="F-box_dom"/>
</dbReference>
<name>A0A1I7U1V0_9PELO</name>
<feature type="domain" description="F-box" evidence="1">
    <location>
        <begin position="9"/>
        <end position="47"/>
    </location>
</feature>
<organism evidence="2 3">
    <name type="scientific">Caenorhabditis tropicalis</name>
    <dbReference type="NCBI Taxonomy" id="1561998"/>
    <lineage>
        <taxon>Eukaryota</taxon>
        <taxon>Metazoa</taxon>
        <taxon>Ecdysozoa</taxon>
        <taxon>Nematoda</taxon>
        <taxon>Chromadorea</taxon>
        <taxon>Rhabditida</taxon>
        <taxon>Rhabditina</taxon>
        <taxon>Rhabditomorpha</taxon>
        <taxon>Rhabditoidea</taxon>
        <taxon>Rhabditidae</taxon>
        <taxon>Peloderinae</taxon>
        <taxon>Caenorhabditis</taxon>
    </lineage>
</organism>
<sequence>MQVSVGFPFLRLPVNATECILECMDNSSILIFSITSTRATQLVANHNRQSEAIRINFGNDIKLHVKTRGVFNLLVVFQPTRTNPLALNTYVQVDETVHSWVNTYFQLKNYITHAMIVFNQKSIEVEVLRGYLFPKDLVEDQFRRLKYLLVISNNQFALSENSVLKGVQKVEVGYEERNRIWMISNKFDSPEFQLTGAYKISANDGRQATVVFKLTYGLSIVELIVGDFLTDNNFRLR</sequence>
<dbReference type="InterPro" id="IPR053222">
    <property type="entry name" value="Zygotic_Embryogenesis-Asso"/>
</dbReference>
<evidence type="ECO:0000313" key="2">
    <source>
        <dbReference type="Proteomes" id="UP000095282"/>
    </source>
</evidence>
<protein>
    <submittedName>
        <fullName evidence="3">F-box domain-containing protein</fullName>
    </submittedName>
</protein>
<dbReference type="Proteomes" id="UP000095282">
    <property type="component" value="Unplaced"/>
</dbReference>
<dbReference type="WBParaSite" id="Csp11.Scaffold629.g14003.t2">
    <property type="protein sequence ID" value="Csp11.Scaffold629.g14003.t2"/>
    <property type="gene ID" value="Csp11.Scaffold629.g14003"/>
</dbReference>
<accession>A0A1I7U1V0</accession>
<dbReference type="Pfam" id="PF00646">
    <property type="entry name" value="F-box"/>
    <property type="match status" value="1"/>
</dbReference>
<dbReference type="AlphaFoldDB" id="A0A1I7U1V0"/>
<reference evidence="3" key="1">
    <citation type="submission" date="2016-11" db="UniProtKB">
        <authorList>
            <consortium name="WormBaseParasite"/>
        </authorList>
    </citation>
    <scope>IDENTIFICATION</scope>
</reference>
<proteinExistence type="predicted"/>
<evidence type="ECO:0000313" key="3">
    <source>
        <dbReference type="WBParaSite" id="Csp11.Scaffold629.g14003.t2"/>
    </source>
</evidence>
<dbReference type="PANTHER" id="PTHR22899:SF0">
    <property type="entry name" value="F-BOX ASSOCIATED DOMAIN-CONTAINING PROTEIN-RELATED"/>
    <property type="match status" value="1"/>
</dbReference>
<dbReference type="PANTHER" id="PTHR22899">
    <property type="entry name" value="CYCLIN-RELATED F-BOX FAMILY"/>
    <property type="match status" value="1"/>
</dbReference>
<keyword evidence="2" id="KW-1185">Reference proteome</keyword>
<evidence type="ECO:0000259" key="1">
    <source>
        <dbReference type="Pfam" id="PF00646"/>
    </source>
</evidence>